<gene>
    <name evidence="1" type="ORF">E3C22_09615</name>
</gene>
<dbReference type="EMBL" id="SOZD01000002">
    <property type="protein sequence ID" value="TFF25589.1"/>
    <property type="molecule type" value="Genomic_DNA"/>
</dbReference>
<protein>
    <submittedName>
        <fullName evidence="1">2'-5' RNA ligase family protein</fullName>
    </submittedName>
</protein>
<accession>A0A4Y8RPS4</accession>
<comment type="caution">
    <text evidence="1">The sequence shown here is derived from an EMBL/GenBank/DDBJ whole genome shotgun (WGS) entry which is preliminary data.</text>
</comment>
<dbReference type="Proteomes" id="UP000298179">
    <property type="component" value="Unassembled WGS sequence"/>
</dbReference>
<proteinExistence type="predicted"/>
<dbReference type="GO" id="GO:0016874">
    <property type="term" value="F:ligase activity"/>
    <property type="evidence" value="ECO:0007669"/>
    <property type="project" value="UniProtKB-KW"/>
</dbReference>
<sequence length="170" mass="18892">MAEAPLILTLRFDEASYEYFEALRRQHFPPERNVIPAHLTLFHHLPGEKAPEIAATLREAARQTAQIPLTVTGLRFLGRGTAFEIAGPPLAALRRDLATCWQADLTPQDAQGFRPHVTIQNKMPADEARATYEALRAAFMPFEATGTGLLLWHYRGGPWEPAGTFPFEGG</sequence>
<organism evidence="1 2">
    <name type="scientific">Jiella endophytica</name>
    <dbReference type="NCBI Taxonomy" id="2558362"/>
    <lineage>
        <taxon>Bacteria</taxon>
        <taxon>Pseudomonadati</taxon>
        <taxon>Pseudomonadota</taxon>
        <taxon>Alphaproteobacteria</taxon>
        <taxon>Hyphomicrobiales</taxon>
        <taxon>Aurantimonadaceae</taxon>
        <taxon>Jiella</taxon>
    </lineage>
</organism>
<dbReference type="Gene3D" id="3.90.1140.10">
    <property type="entry name" value="Cyclic phosphodiesterase"/>
    <property type="match status" value="1"/>
</dbReference>
<dbReference type="RefSeq" id="WP_134761757.1">
    <property type="nucleotide sequence ID" value="NZ_SOZD01000002.1"/>
</dbReference>
<keyword evidence="1" id="KW-0436">Ligase</keyword>
<dbReference type="InterPro" id="IPR009097">
    <property type="entry name" value="Cyclic_Pdiesterase"/>
</dbReference>
<dbReference type="AlphaFoldDB" id="A0A4Y8RPS4"/>
<reference evidence="1 2" key="1">
    <citation type="submission" date="2019-03" db="EMBL/GenBank/DDBJ databases">
        <title>Jiella endophytica sp. nov., a novel endophytic bacterium isolated from root of Ficus microcarpa Linn. f.</title>
        <authorList>
            <person name="Tuo L."/>
        </authorList>
    </citation>
    <scope>NUCLEOTIDE SEQUENCE [LARGE SCALE GENOMIC DNA]</scope>
    <source>
        <strain evidence="1 2">CBS5Q-3</strain>
    </source>
</reference>
<name>A0A4Y8RPS4_9HYPH</name>
<keyword evidence="2" id="KW-1185">Reference proteome</keyword>
<dbReference type="OrthoDB" id="793003at2"/>
<dbReference type="SUPFAM" id="SSF55144">
    <property type="entry name" value="LigT-like"/>
    <property type="match status" value="1"/>
</dbReference>
<dbReference type="Pfam" id="PF13563">
    <property type="entry name" value="2_5_RNA_ligase2"/>
    <property type="match status" value="1"/>
</dbReference>
<evidence type="ECO:0000313" key="1">
    <source>
        <dbReference type="EMBL" id="TFF25589.1"/>
    </source>
</evidence>
<evidence type="ECO:0000313" key="2">
    <source>
        <dbReference type="Proteomes" id="UP000298179"/>
    </source>
</evidence>